<dbReference type="Proteomes" id="UP000649345">
    <property type="component" value="Unassembled WGS sequence"/>
</dbReference>
<dbReference type="GO" id="GO:0005975">
    <property type="term" value="P:carbohydrate metabolic process"/>
    <property type="evidence" value="ECO:0007669"/>
    <property type="project" value="InterPro"/>
</dbReference>
<dbReference type="InterPro" id="IPR011060">
    <property type="entry name" value="RibuloseP-bd_barrel"/>
</dbReference>
<dbReference type="RefSeq" id="WP_186872013.1">
    <property type="nucleotide sequence ID" value="NZ_JACOOR010000004.1"/>
</dbReference>
<dbReference type="InterPro" id="IPR013785">
    <property type="entry name" value="Aldolase_TIM"/>
</dbReference>
<dbReference type="Gene3D" id="3.20.20.70">
    <property type="entry name" value="Aldolase class I"/>
    <property type="match status" value="1"/>
</dbReference>
<comment type="caution">
    <text evidence="3">The sequence shown here is derived from an EMBL/GenBank/DDBJ whole genome shotgun (WGS) entry which is preliminary data.</text>
</comment>
<sequence>MNQKVIILPSVMCCTPAEMEPYVRGFEQGGVDAIHFDVMDGHYVPNIMMGVRDYQFLKSITDMPVDIHLMCTEPEMFLEYLKPQPKDWVSFHPEVARNPYRFLMSIRERGCRAGIVLSPGEPVSWVEEMAGVLDFVLVMAVNPGFAGQKMVPDHLEKLKRIREIIDRSGKNIDLIVDGNTTTENAPRMLAAGANGLVVGTSSTMKDGPAGFVKNCEAYRKALDA</sequence>
<keyword evidence="1" id="KW-0479">Metal-binding</keyword>
<protein>
    <submittedName>
        <fullName evidence="3">Ribulose-phosphate 3-epimerase</fullName>
    </submittedName>
</protein>
<keyword evidence="2" id="KW-0413">Isomerase</keyword>
<evidence type="ECO:0000256" key="2">
    <source>
        <dbReference type="ARBA" id="ARBA00023235"/>
    </source>
</evidence>
<reference evidence="3" key="1">
    <citation type="submission" date="2020-08" db="EMBL/GenBank/DDBJ databases">
        <title>Genome public.</title>
        <authorList>
            <person name="Liu C."/>
            <person name="Sun Q."/>
        </authorList>
    </citation>
    <scope>NUCLEOTIDE SEQUENCE</scope>
    <source>
        <strain evidence="3">NSJ-68</strain>
    </source>
</reference>
<dbReference type="AlphaFoldDB" id="A0A923LCQ0"/>
<dbReference type="InterPro" id="IPR000056">
    <property type="entry name" value="Ribul_P_3_epim-like"/>
</dbReference>
<gene>
    <name evidence="3" type="ORF">H8S44_07960</name>
</gene>
<dbReference type="Pfam" id="PF00834">
    <property type="entry name" value="Ribul_P_3_epim"/>
    <property type="match status" value="1"/>
</dbReference>
<evidence type="ECO:0000256" key="1">
    <source>
        <dbReference type="ARBA" id="ARBA00022723"/>
    </source>
</evidence>
<dbReference type="SUPFAM" id="SSF51366">
    <property type="entry name" value="Ribulose-phoshate binding barrel"/>
    <property type="match status" value="1"/>
</dbReference>
<keyword evidence="4" id="KW-1185">Reference proteome</keyword>
<name>A0A923LCQ0_9FIRM</name>
<dbReference type="EMBL" id="JACOOR010000004">
    <property type="protein sequence ID" value="MBC5659702.1"/>
    <property type="molecule type" value="Genomic_DNA"/>
</dbReference>
<dbReference type="GO" id="GO:0016857">
    <property type="term" value="F:racemase and epimerase activity, acting on carbohydrates and derivatives"/>
    <property type="evidence" value="ECO:0007669"/>
    <property type="project" value="InterPro"/>
</dbReference>
<accession>A0A923LCQ0</accession>
<organism evidence="3 4">
    <name type="scientific">Anaerosacchariphilus hominis</name>
    <dbReference type="NCBI Taxonomy" id="2763017"/>
    <lineage>
        <taxon>Bacteria</taxon>
        <taxon>Bacillati</taxon>
        <taxon>Bacillota</taxon>
        <taxon>Clostridia</taxon>
        <taxon>Lachnospirales</taxon>
        <taxon>Lachnospiraceae</taxon>
        <taxon>Anaerosacchariphilus</taxon>
    </lineage>
</organism>
<dbReference type="CDD" id="cd00429">
    <property type="entry name" value="RPE"/>
    <property type="match status" value="1"/>
</dbReference>
<dbReference type="PANTHER" id="PTHR11749">
    <property type="entry name" value="RIBULOSE-5-PHOSPHATE-3-EPIMERASE"/>
    <property type="match status" value="1"/>
</dbReference>
<proteinExistence type="predicted"/>
<dbReference type="GO" id="GO:0046872">
    <property type="term" value="F:metal ion binding"/>
    <property type="evidence" value="ECO:0007669"/>
    <property type="project" value="UniProtKB-KW"/>
</dbReference>
<evidence type="ECO:0000313" key="3">
    <source>
        <dbReference type="EMBL" id="MBC5659702.1"/>
    </source>
</evidence>
<evidence type="ECO:0000313" key="4">
    <source>
        <dbReference type="Proteomes" id="UP000649345"/>
    </source>
</evidence>